<feature type="compositionally biased region" description="Low complexity" evidence="1">
    <location>
        <begin position="419"/>
        <end position="431"/>
    </location>
</feature>
<feature type="compositionally biased region" description="Polar residues" evidence="1">
    <location>
        <begin position="459"/>
        <end position="478"/>
    </location>
</feature>
<protein>
    <submittedName>
        <fullName evidence="2">Uncharacterized protein</fullName>
    </submittedName>
</protein>
<feature type="region of interest" description="Disordered" evidence="1">
    <location>
        <begin position="193"/>
        <end position="230"/>
    </location>
</feature>
<dbReference type="OrthoDB" id="4120541at2759"/>
<evidence type="ECO:0000313" key="2">
    <source>
        <dbReference type="EMBL" id="OCT53099.1"/>
    </source>
</evidence>
<feature type="region of interest" description="Disordered" evidence="1">
    <location>
        <begin position="29"/>
        <end position="117"/>
    </location>
</feature>
<dbReference type="AlphaFoldDB" id="A0A1C1CX57"/>
<accession>A0A1C1CX57</accession>
<evidence type="ECO:0000313" key="3">
    <source>
        <dbReference type="Proteomes" id="UP000094526"/>
    </source>
</evidence>
<dbReference type="VEuPathDB" id="FungiDB:CLCR_10043"/>
<keyword evidence="3" id="KW-1185">Reference proteome</keyword>
<dbReference type="VEuPathDB" id="FungiDB:G647_00072"/>
<feature type="region of interest" description="Disordered" evidence="1">
    <location>
        <begin position="1"/>
        <end position="20"/>
    </location>
</feature>
<sequence>MAIAKDSPSAKVDPPGPLMMIMRPEETVSSLMNELRQSRPRRRRITIGGSDRRTNDGHGSTLGDHRAPNSVPQRPSPISSKQCTPEPDTQLGFMPRQHITPKTQAVRRPYPPSSWKSTSTIESVTLDVGGASILDAPERTVIQSQSAQRHVGRGGGKDNITLGLFVDTVTAASGRAQSENGLAVDQHARTSSGRQYTIGSSRCAGPAGMGSSEASSDISSPVNDRLVTGKAPLPDPEVAYAQAFHYTTCPHVSPPKSRPLNVQPALVPRQRRPLEVQGLRVDPRTAPPDIYVLDGACFDCDLSARRQAESDILETYTHKLENLTIQLSLLQRDIAAEHSGPSPNRGNGALTAFTLPSTLELSTEATQGILEIEEQLSELVKKRDEDIRQVWSGFTARWGPGTVRIQRDESNSTPGRAESPSTTRTSSSTNSLGVPSANTTPEEVPAMASRVSRGAINPVSPSRQSSFTARTRASSIQGRYSDGSRNVGVESSVDRVKGRGRMLVDWIRPGRRESKSGGGKQAHRRKGSRQGRQADNDA</sequence>
<reference evidence="3" key="1">
    <citation type="submission" date="2015-07" db="EMBL/GenBank/DDBJ databases">
        <authorList>
            <person name="Teixeira M.M."/>
            <person name="Souza R.C."/>
            <person name="Almeida L.G."/>
            <person name="Vicente V.A."/>
            <person name="de Hoog S."/>
            <person name="Bocca A.L."/>
            <person name="de Almeida S.R."/>
            <person name="Vasconcelos A.T."/>
            <person name="Felipe M.S."/>
        </authorList>
    </citation>
    <scope>NUCLEOTIDE SEQUENCE [LARGE SCALE GENOMIC DNA]</scope>
    <source>
        <strain evidence="3">KSF</strain>
    </source>
</reference>
<feature type="compositionally biased region" description="Polar residues" evidence="1">
    <location>
        <begin position="432"/>
        <end position="441"/>
    </location>
</feature>
<dbReference type="EMBL" id="LGRB01000008">
    <property type="protein sequence ID" value="OCT53099.1"/>
    <property type="molecule type" value="Genomic_DNA"/>
</dbReference>
<evidence type="ECO:0000256" key="1">
    <source>
        <dbReference type="SAM" id="MobiDB-lite"/>
    </source>
</evidence>
<dbReference type="Proteomes" id="UP000094526">
    <property type="component" value="Unassembled WGS sequence"/>
</dbReference>
<comment type="caution">
    <text evidence="2">The sequence shown here is derived from an EMBL/GenBank/DDBJ whole genome shotgun (WGS) entry which is preliminary data.</text>
</comment>
<feature type="region of interest" description="Disordered" evidence="1">
    <location>
        <begin position="401"/>
        <end position="538"/>
    </location>
</feature>
<proteinExistence type="predicted"/>
<feature type="compositionally biased region" description="Polar residues" evidence="1">
    <location>
        <begin position="70"/>
        <end position="83"/>
    </location>
</feature>
<feature type="compositionally biased region" description="Polar residues" evidence="1">
    <location>
        <begin position="212"/>
        <end position="222"/>
    </location>
</feature>
<organism evidence="2 3">
    <name type="scientific">Cladophialophora carrionii</name>
    <dbReference type="NCBI Taxonomy" id="86049"/>
    <lineage>
        <taxon>Eukaryota</taxon>
        <taxon>Fungi</taxon>
        <taxon>Dikarya</taxon>
        <taxon>Ascomycota</taxon>
        <taxon>Pezizomycotina</taxon>
        <taxon>Eurotiomycetes</taxon>
        <taxon>Chaetothyriomycetidae</taxon>
        <taxon>Chaetothyriales</taxon>
        <taxon>Herpotrichiellaceae</taxon>
        <taxon>Cladophialophora</taxon>
    </lineage>
</organism>
<gene>
    <name evidence="2" type="ORF">CLCR_10043</name>
</gene>
<name>A0A1C1CX57_9EURO</name>